<protein>
    <submittedName>
        <fullName evidence="2">Uncharacterized protein</fullName>
    </submittedName>
</protein>
<dbReference type="Proteomes" id="UP000681967">
    <property type="component" value="Unassembled WGS sequence"/>
</dbReference>
<comment type="caution">
    <text evidence="2">The sequence shown here is derived from an EMBL/GenBank/DDBJ whole genome shotgun (WGS) entry which is preliminary data.</text>
</comment>
<reference evidence="2" key="1">
    <citation type="submission" date="2021-02" db="EMBL/GenBank/DDBJ databases">
        <authorList>
            <person name="Nowell W R."/>
        </authorList>
    </citation>
    <scope>NUCLEOTIDE SEQUENCE</scope>
</reference>
<proteinExistence type="predicted"/>
<dbReference type="Proteomes" id="UP000681720">
    <property type="component" value="Unassembled WGS sequence"/>
</dbReference>
<feature type="region of interest" description="Disordered" evidence="1">
    <location>
        <begin position="1"/>
        <end position="34"/>
    </location>
</feature>
<feature type="non-terminal residue" evidence="2">
    <location>
        <position position="1"/>
    </location>
</feature>
<evidence type="ECO:0000313" key="3">
    <source>
        <dbReference type="EMBL" id="CAF4822640.1"/>
    </source>
</evidence>
<evidence type="ECO:0000256" key="1">
    <source>
        <dbReference type="SAM" id="MobiDB-lite"/>
    </source>
</evidence>
<dbReference type="AlphaFoldDB" id="A0A8S3AJM3"/>
<organism evidence="2 4">
    <name type="scientific">Rotaria magnacalcarata</name>
    <dbReference type="NCBI Taxonomy" id="392030"/>
    <lineage>
        <taxon>Eukaryota</taxon>
        <taxon>Metazoa</taxon>
        <taxon>Spiralia</taxon>
        <taxon>Gnathifera</taxon>
        <taxon>Rotifera</taxon>
        <taxon>Eurotatoria</taxon>
        <taxon>Bdelloidea</taxon>
        <taxon>Philodinida</taxon>
        <taxon>Philodinidae</taxon>
        <taxon>Rotaria</taxon>
    </lineage>
</organism>
<dbReference type="EMBL" id="CAJOBH010126702">
    <property type="protein sequence ID" value="CAF4737999.1"/>
    <property type="molecule type" value="Genomic_DNA"/>
</dbReference>
<evidence type="ECO:0000313" key="4">
    <source>
        <dbReference type="Proteomes" id="UP000681967"/>
    </source>
</evidence>
<name>A0A8S3AJM3_9BILA</name>
<evidence type="ECO:0000313" key="2">
    <source>
        <dbReference type="EMBL" id="CAF4737999.1"/>
    </source>
</evidence>
<gene>
    <name evidence="2" type="ORF">BYL167_LOCUS45561</name>
    <name evidence="3" type="ORF">GIL414_LOCUS48084</name>
</gene>
<sequence>MSNQDPTSTNNRRTKSNFNKINQHVTSLFDSTDV</sequence>
<accession>A0A8S3AJM3</accession>
<dbReference type="EMBL" id="CAJOBJ010155023">
    <property type="protein sequence ID" value="CAF4822640.1"/>
    <property type="molecule type" value="Genomic_DNA"/>
</dbReference>